<keyword evidence="3" id="KW-1185">Reference proteome</keyword>
<reference evidence="2 3" key="1">
    <citation type="journal article" date="2008" name="Nature">
        <title>The genome of the choanoflagellate Monosiga brevicollis and the origin of metazoans.</title>
        <authorList>
            <consortium name="JGI Sequencing"/>
            <person name="King N."/>
            <person name="Westbrook M.J."/>
            <person name="Young S.L."/>
            <person name="Kuo A."/>
            <person name="Abedin M."/>
            <person name="Chapman J."/>
            <person name="Fairclough S."/>
            <person name="Hellsten U."/>
            <person name="Isogai Y."/>
            <person name="Letunic I."/>
            <person name="Marr M."/>
            <person name="Pincus D."/>
            <person name="Putnam N."/>
            <person name="Rokas A."/>
            <person name="Wright K.J."/>
            <person name="Zuzow R."/>
            <person name="Dirks W."/>
            <person name="Good M."/>
            <person name="Goodstein D."/>
            <person name="Lemons D."/>
            <person name="Li W."/>
            <person name="Lyons J.B."/>
            <person name="Morris A."/>
            <person name="Nichols S."/>
            <person name="Richter D.J."/>
            <person name="Salamov A."/>
            <person name="Bork P."/>
            <person name="Lim W.A."/>
            <person name="Manning G."/>
            <person name="Miller W.T."/>
            <person name="McGinnis W."/>
            <person name="Shapiro H."/>
            <person name="Tjian R."/>
            <person name="Grigoriev I.V."/>
            <person name="Rokhsar D."/>
        </authorList>
    </citation>
    <scope>NUCLEOTIDE SEQUENCE [LARGE SCALE GENOMIC DNA]</scope>
    <source>
        <strain evidence="3">MX1 / ATCC 50154</strain>
    </source>
</reference>
<dbReference type="InterPro" id="IPR051324">
    <property type="entry name" value="Stress/Tellurium_Resist"/>
</dbReference>
<dbReference type="Pfam" id="PF02342">
    <property type="entry name" value="TerD"/>
    <property type="match status" value="2"/>
</dbReference>
<accession>A9UUJ6</accession>
<dbReference type="STRING" id="81824.A9UUJ6"/>
<sequence>MDARYVREALGDTLTRGCALVAQFKPDDPIEWLADFLRHDAKQQELTKLRHAEADRRAKLLEEALRHEEADRQRRAEEERLAAERRPNAFMNACQEYLADVKSREHGLRASTSSIQEFGRAALVHCIADIADVIISEEARNLEGSVPMDVVSVLRAGLLLVGYPSPMVEGWEKVKALIDRETFCRRFETFDAINHTSINRVAAAVREMDGIDIQSRVIQKHAYGPLAVRFHTCTMAAVQAFGLSLDGVYPKETVQDGTDNVTHNVWRQPADPNEFYGQEVDEEELNKSKLCGLELLNAVVLDDELTKNKMRLRVFWKCTEGSSCDPDASLIMFDRHGVLHDNIYHLIHSSHDNSMHHMGDNTEASAHVPVGDDFDDEHFILNLAETDPNTYVIAVVLNVAVDGEDLSPVQQCSMSIHAGDSGRVPPSGLVDFNLSRVTRSEMLLGLIYRDINDPSQWHMMGLGEAIQGAEREKEASQNFMNAAPLAMRYIKEMNLIPPNQDPNFQAPNAFNPFKMIPGDNFEVPALALEAPVVIGMGWDVDEDIAMDLDCGLAVYSGSTRTDYCDFEKLTTNDGACQHQGDNRDGEGEGDDEQIIIEFGKLDPLSDALFLYAAVYEGGALKDVENVHIRMVTQRDGKLKEICRFSLDWLANVEEDTAVILARISRTENGGFAFNTIGVTAHGRTIEELEGRLQQHLQ</sequence>
<feature type="domain" description="TerD" evidence="1">
    <location>
        <begin position="531"/>
        <end position="682"/>
    </location>
</feature>
<dbReference type="Proteomes" id="UP000001357">
    <property type="component" value="Unassembled WGS sequence"/>
</dbReference>
<dbReference type="GeneID" id="5889392"/>
<dbReference type="CDD" id="cd22966">
    <property type="entry name" value="DD_DYDC-like"/>
    <property type="match status" value="1"/>
</dbReference>
<evidence type="ECO:0000313" key="2">
    <source>
        <dbReference type="EMBL" id="EDQ91108.1"/>
    </source>
</evidence>
<dbReference type="InParanoid" id="A9UUJ6"/>
<dbReference type="AlphaFoldDB" id="A9UUJ6"/>
<dbReference type="KEGG" id="mbr:MONBRDRAFT_24049"/>
<dbReference type="InterPro" id="IPR007858">
    <property type="entry name" value="Dpy-30_motif"/>
</dbReference>
<protein>
    <recommendedName>
        <fullName evidence="1">TerD domain-containing protein</fullName>
    </recommendedName>
</protein>
<dbReference type="CDD" id="cd06974">
    <property type="entry name" value="TerD_like"/>
    <property type="match status" value="1"/>
</dbReference>
<dbReference type="eggNOG" id="ENOG502SAWS">
    <property type="taxonomic scope" value="Eukaryota"/>
</dbReference>
<feature type="domain" description="TerD" evidence="1">
    <location>
        <begin position="308"/>
        <end position="468"/>
    </location>
</feature>
<dbReference type="Gene3D" id="1.20.890.10">
    <property type="entry name" value="cAMP-dependent protein kinase regulatory subunit, dimerization-anchoring domain"/>
    <property type="match status" value="1"/>
</dbReference>
<dbReference type="Pfam" id="PF05186">
    <property type="entry name" value="Dpy-30"/>
    <property type="match status" value="1"/>
</dbReference>
<dbReference type="PANTHER" id="PTHR32097:SF17">
    <property type="entry name" value="CAMP-BINDING PROTEIN 1-RELATED"/>
    <property type="match status" value="1"/>
</dbReference>
<dbReference type="RefSeq" id="XP_001744405.1">
    <property type="nucleotide sequence ID" value="XM_001744353.1"/>
</dbReference>
<dbReference type="EMBL" id="CH991546">
    <property type="protein sequence ID" value="EDQ91108.1"/>
    <property type="molecule type" value="Genomic_DNA"/>
</dbReference>
<evidence type="ECO:0000313" key="3">
    <source>
        <dbReference type="Proteomes" id="UP000001357"/>
    </source>
</evidence>
<name>A9UUJ6_MONBE</name>
<dbReference type="OMA" id="ENVHIRM"/>
<dbReference type="Gene3D" id="2.60.60.30">
    <property type="entry name" value="sav2460 like domains"/>
    <property type="match status" value="2"/>
</dbReference>
<dbReference type="InterPro" id="IPR003325">
    <property type="entry name" value="TerD"/>
</dbReference>
<proteinExistence type="predicted"/>
<gene>
    <name evidence="2" type="ORF">MONBRDRAFT_24049</name>
</gene>
<organism evidence="2 3">
    <name type="scientific">Monosiga brevicollis</name>
    <name type="common">Choanoflagellate</name>
    <dbReference type="NCBI Taxonomy" id="81824"/>
    <lineage>
        <taxon>Eukaryota</taxon>
        <taxon>Choanoflagellata</taxon>
        <taxon>Craspedida</taxon>
        <taxon>Salpingoecidae</taxon>
        <taxon>Monosiga</taxon>
    </lineage>
</organism>
<dbReference type="InterPro" id="IPR049630">
    <property type="entry name" value="DYDC-like_DD"/>
</dbReference>
<dbReference type="PANTHER" id="PTHR32097">
    <property type="entry name" value="CAMP-BINDING PROTEIN 1-RELATED"/>
    <property type="match status" value="1"/>
</dbReference>
<evidence type="ECO:0000259" key="1">
    <source>
        <dbReference type="Pfam" id="PF02342"/>
    </source>
</evidence>